<keyword evidence="1" id="KW-0805">Transcription regulation</keyword>
<accession>A0ABS1S5N4</accession>
<dbReference type="SUPFAM" id="SSF48008">
    <property type="entry name" value="GntR ligand-binding domain-like"/>
    <property type="match status" value="1"/>
</dbReference>
<evidence type="ECO:0000256" key="2">
    <source>
        <dbReference type="ARBA" id="ARBA00023125"/>
    </source>
</evidence>
<protein>
    <submittedName>
        <fullName evidence="5">GntR family transcriptional regulator</fullName>
    </submittedName>
</protein>
<feature type="domain" description="HTH gntR-type" evidence="4">
    <location>
        <begin position="3"/>
        <end position="70"/>
    </location>
</feature>
<evidence type="ECO:0000256" key="3">
    <source>
        <dbReference type="ARBA" id="ARBA00023163"/>
    </source>
</evidence>
<gene>
    <name evidence="5" type="ORF">JL111_11090</name>
</gene>
<evidence type="ECO:0000259" key="4">
    <source>
        <dbReference type="PROSITE" id="PS50949"/>
    </source>
</evidence>
<dbReference type="InterPro" id="IPR036388">
    <property type="entry name" value="WH-like_DNA-bd_sf"/>
</dbReference>
<evidence type="ECO:0000256" key="1">
    <source>
        <dbReference type="ARBA" id="ARBA00023015"/>
    </source>
</evidence>
<name>A0ABS1S5N4_9RHOB</name>
<keyword evidence="2" id="KW-0238">DNA-binding</keyword>
<dbReference type="EMBL" id="JAESHT010000008">
    <property type="protein sequence ID" value="MBL3674031.1"/>
    <property type="molecule type" value="Genomic_DNA"/>
</dbReference>
<dbReference type="SMART" id="SM00345">
    <property type="entry name" value="HTH_GNTR"/>
    <property type="match status" value="1"/>
</dbReference>
<keyword evidence="6" id="KW-1185">Reference proteome</keyword>
<dbReference type="CDD" id="cd07377">
    <property type="entry name" value="WHTH_GntR"/>
    <property type="match status" value="1"/>
</dbReference>
<reference evidence="5 6" key="1">
    <citation type="submission" date="2021-01" db="EMBL/GenBank/DDBJ databases">
        <title>011410 draft genome.</title>
        <authorList>
            <person name="Lang L."/>
        </authorList>
    </citation>
    <scope>NUCLEOTIDE SEQUENCE [LARGE SCALE GENOMIC DNA]</scope>
    <source>
        <strain evidence="5 6">KCTC 42845</strain>
    </source>
</reference>
<keyword evidence="3" id="KW-0804">Transcription</keyword>
<dbReference type="InterPro" id="IPR036390">
    <property type="entry name" value="WH_DNA-bd_sf"/>
</dbReference>
<dbReference type="PANTHER" id="PTHR43537">
    <property type="entry name" value="TRANSCRIPTIONAL REGULATOR, GNTR FAMILY"/>
    <property type="match status" value="1"/>
</dbReference>
<dbReference type="InterPro" id="IPR008920">
    <property type="entry name" value="TF_FadR/GntR_C"/>
</dbReference>
<dbReference type="InterPro" id="IPR011711">
    <property type="entry name" value="GntR_C"/>
</dbReference>
<comment type="caution">
    <text evidence="5">The sequence shown here is derived from an EMBL/GenBank/DDBJ whole genome shotgun (WGS) entry which is preliminary data.</text>
</comment>
<dbReference type="Pfam" id="PF07729">
    <property type="entry name" value="FCD"/>
    <property type="match status" value="1"/>
</dbReference>
<evidence type="ECO:0000313" key="6">
    <source>
        <dbReference type="Proteomes" id="UP000644749"/>
    </source>
</evidence>
<dbReference type="PANTHER" id="PTHR43537:SF53">
    <property type="entry name" value="HTH-TYPE TRANSCRIPTIONAL REPRESSOR NANR"/>
    <property type="match status" value="1"/>
</dbReference>
<dbReference type="SMART" id="SM00895">
    <property type="entry name" value="FCD"/>
    <property type="match status" value="1"/>
</dbReference>
<dbReference type="Pfam" id="PF00392">
    <property type="entry name" value="GntR"/>
    <property type="match status" value="1"/>
</dbReference>
<sequence>MAVNAESRIVDGVVEAILERRLRSGTKLSEPELCEIYDCGRTDVRRALVILATRKTVELRPNRGAFVRVPSQPEAHNVFQARRAIEKTLARNAAQHATGADLAELDHVVGAEILARKNGDRAKAIRLSGEFHMVLAKIGQNDVLAEFLHELIMRSSLIIGLFAGSSHVLCQDEEHGEIASAIRSGDGTRAGDLLEAHLRHIEAQLVFDAPAEASDLRQILGG</sequence>
<dbReference type="Proteomes" id="UP000644749">
    <property type="component" value="Unassembled WGS sequence"/>
</dbReference>
<dbReference type="Gene3D" id="1.10.10.10">
    <property type="entry name" value="Winged helix-like DNA-binding domain superfamily/Winged helix DNA-binding domain"/>
    <property type="match status" value="1"/>
</dbReference>
<proteinExistence type="predicted"/>
<evidence type="ECO:0000313" key="5">
    <source>
        <dbReference type="EMBL" id="MBL3674031.1"/>
    </source>
</evidence>
<dbReference type="PROSITE" id="PS50949">
    <property type="entry name" value="HTH_GNTR"/>
    <property type="match status" value="1"/>
</dbReference>
<dbReference type="Gene3D" id="1.20.120.530">
    <property type="entry name" value="GntR ligand-binding domain-like"/>
    <property type="match status" value="1"/>
</dbReference>
<organism evidence="5 6">
    <name type="scientific">Paracoccus aerius</name>
    <dbReference type="NCBI Taxonomy" id="1915382"/>
    <lineage>
        <taxon>Bacteria</taxon>
        <taxon>Pseudomonadati</taxon>
        <taxon>Pseudomonadota</taxon>
        <taxon>Alphaproteobacteria</taxon>
        <taxon>Rhodobacterales</taxon>
        <taxon>Paracoccaceae</taxon>
        <taxon>Paracoccus</taxon>
    </lineage>
</organism>
<dbReference type="InterPro" id="IPR000524">
    <property type="entry name" value="Tscrpt_reg_HTH_GntR"/>
</dbReference>
<dbReference type="SUPFAM" id="SSF46785">
    <property type="entry name" value="Winged helix' DNA-binding domain"/>
    <property type="match status" value="1"/>
</dbReference>
<dbReference type="RefSeq" id="WP_191310400.1">
    <property type="nucleotide sequence ID" value="NZ_BNCL01000008.1"/>
</dbReference>